<dbReference type="PROSITE" id="PS50056">
    <property type="entry name" value="TYR_PHOSPHATASE_2"/>
    <property type="match status" value="1"/>
</dbReference>
<evidence type="ECO:0000259" key="1">
    <source>
        <dbReference type="PROSITE" id="PS50055"/>
    </source>
</evidence>
<dbReference type="PANTHER" id="PTHR19134:SF531">
    <property type="entry name" value="TYROSINE-PROTEIN PHOSPHATASE LAR"/>
    <property type="match status" value="1"/>
</dbReference>
<dbReference type="GO" id="GO:0004725">
    <property type="term" value="F:protein tyrosine phosphatase activity"/>
    <property type="evidence" value="ECO:0007669"/>
    <property type="project" value="InterPro"/>
</dbReference>
<sequence>MFDFITEYFTNLSVVKRFVSAYDRHCISNVKSKPITISQFASVYKNKTRSKYEFYALLQLKNNHSSNFAFLVENIQYNSTLEIIPYDYNRVLIHNHCFINQNDYINAKFAQFSETILVHCCCGAGATAIFIAADQMIDYINSTNLIEVFSCVMRLQNQRMKMINKLEDYMLLYDIVNLYLKCRFSVIDPVRFAAFTSKEAYSTKLENLQSKCLLKYHYMKINSMSPELTIVECSSSFREENIHKSRGYVVFPPERARPYLIIRDIANETDYINAVFVESYIKRIKFIVTQWPLKCTISDFWRLIYDYKINHVILMNETDSKYPIFWPPENTSQHYGKLTISSNNKTHLFTTKNDDVHSLNILCNMSNFVTGMHGKGFLKNNSRVKAFLAELSLRFFSGQQIFLKGFSLHPTYFKTSHFEDLKEFAEKYELFIPCISL</sequence>
<dbReference type="OrthoDB" id="6144703at2759"/>
<feature type="domain" description="Tyrosine-protein phosphatase" evidence="1">
    <location>
        <begin position="116"/>
        <end position="179"/>
    </location>
</feature>
<evidence type="ECO:0000259" key="2">
    <source>
        <dbReference type="PROSITE" id="PS50056"/>
    </source>
</evidence>
<dbReference type="PANTHER" id="PTHR19134">
    <property type="entry name" value="RECEPTOR-TYPE TYROSINE-PROTEIN PHOSPHATASE"/>
    <property type="match status" value="1"/>
</dbReference>
<dbReference type="Pfam" id="PF00102">
    <property type="entry name" value="Y_phosphatase"/>
    <property type="match status" value="2"/>
</dbReference>
<comment type="caution">
    <text evidence="3">The sequence shown here is derived from an EMBL/GenBank/DDBJ whole genome shotgun (WGS) entry which is preliminary data.</text>
</comment>
<dbReference type="InterPro" id="IPR029021">
    <property type="entry name" value="Prot-tyrosine_phosphatase-like"/>
</dbReference>
<dbReference type="InterPro" id="IPR000242">
    <property type="entry name" value="PTP_cat"/>
</dbReference>
<dbReference type="SMART" id="SM00194">
    <property type="entry name" value="PTPc"/>
    <property type="match status" value="1"/>
</dbReference>
<organism evidence="3 4">
    <name type="scientific">Intoshia linei</name>
    <dbReference type="NCBI Taxonomy" id="1819745"/>
    <lineage>
        <taxon>Eukaryota</taxon>
        <taxon>Metazoa</taxon>
        <taxon>Spiralia</taxon>
        <taxon>Lophotrochozoa</taxon>
        <taxon>Mesozoa</taxon>
        <taxon>Orthonectida</taxon>
        <taxon>Rhopaluridae</taxon>
        <taxon>Intoshia</taxon>
    </lineage>
</organism>
<dbReference type="InterPro" id="IPR003595">
    <property type="entry name" value="Tyr_Pase_cat"/>
</dbReference>
<dbReference type="Gene3D" id="3.90.190.10">
    <property type="entry name" value="Protein tyrosine phosphatase superfamily"/>
    <property type="match status" value="3"/>
</dbReference>
<gene>
    <name evidence="3" type="ORF">A3Q56_03770</name>
</gene>
<protein>
    <recommendedName>
        <fullName evidence="5">Tyrosine-protein phosphatase domain-containing protein</fullName>
    </recommendedName>
</protein>
<evidence type="ECO:0008006" key="5">
    <source>
        <dbReference type="Google" id="ProtNLM"/>
    </source>
</evidence>
<dbReference type="SUPFAM" id="SSF52799">
    <property type="entry name" value="(Phosphotyrosine protein) phosphatases II"/>
    <property type="match status" value="2"/>
</dbReference>
<keyword evidence="4" id="KW-1185">Reference proteome</keyword>
<proteinExistence type="predicted"/>
<dbReference type="InterPro" id="IPR050348">
    <property type="entry name" value="Protein-Tyr_Phosphatase"/>
</dbReference>
<dbReference type="PROSITE" id="PS50055">
    <property type="entry name" value="TYR_PHOSPHATASE_PTP"/>
    <property type="match status" value="2"/>
</dbReference>
<evidence type="ECO:0000313" key="4">
    <source>
        <dbReference type="Proteomes" id="UP000078046"/>
    </source>
</evidence>
<dbReference type="AlphaFoldDB" id="A0A177B465"/>
<name>A0A177B465_9BILA</name>
<feature type="domain" description="Tyrosine specific protein phosphatases" evidence="2">
    <location>
        <begin position="96"/>
        <end position="170"/>
    </location>
</feature>
<dbReference type="Proteomes" id="UP000078046">
    <property type="component" value="Unassembled WGS sequence"/>
</dbReference>
<dbReference type="EMBL" id="LWCA01000431">
    <property type="protein sequence ID" value="OAF68522.1"/>
    <property type="molecule type" value="Genomic_DNA"/>
</dbReference>
<dbReference type="SMART" id="SM00404">
    <property type="entry name" value="PTPc_motif"/>
    <property type="match status" value="1"/>
</dbReference>
<accession>A0A177B465</accession>
<feature type="domain" description="Tyrosine-protein phosphatase" evidence="1">
    <location>
        <begin position="214"/>
        <end position="341"/>
    </location>
</feature>
<reference evidence="3 4" key="1">
    <citation type="submission" date="2016-04" db="EMBL/GenBank/DDBJ databases">
        <title>The genome of Intoshia linei affirms orthonectids as highly simplified spiralians.</title>
        <authorList>
            <person name="Mikhailov K.V."/>
            <person name="Slusarev G.S."/>
            <person name="Nikitin M.A."/>
            <person name="Logacheva M.D."/>
            <person name="Penin A."/>
            <person name="Aleoshin V."/>
            <person name="Panchin Y.V."/>
        </authorList>
    </citation>
    <scope>NUCLEOTIDE SEQUENCE [LARGE SCALE GENOMIC DNA]</scope>
    <source>
        <strain evidence="3">Intl2013</strain>
        <tissue evidence="3">Whole animal</tissue>
    </source>
</reference>
<evidence type="ECO:0000313" key="3">
    <source>
        <dbReference type="EMBL" id="OAF68522.1"/>
    </source>
</evidence>
<dbReference type="InterPro" id="IPR000387">
    <property type="entry name" value="Tyr_Pase_dom"/>
</dbReference>